<reference evidence="2" key="1">
    <citation type="journal article" date="2014" name="Int. J. Syst. Evol. Microbiol.">
        <title>Complete genome of a new Firmicutes species belonging to the dominant human colonic microbiota ('Ruminococcus bicirculans') reveals two chromosomes and a selective capacity to utilize plant glucans.</title>
        <authorList>
            <consortium name="NISC Comparative Sequencing Program"/>
            <person name="Wegmann U."/>
            <person name="Louis P."/>
            <person name="Goesmann A."/>
            <person name="Henrissat B."/>
            <person name="Duncan S.H."/>
            <person name="Flint H.J."/>
        </authorList>
    </citation>
    <scope>NUCLEOTIDE SEQUENCE</scope>
    <source>
        <strain evidence="2">NBRC 107715</strain>
    </source>
</reference>
<keyword evidence="4" id="KW-1185">Reference proteome</keyword>
<evidence type="ECO:0008006" key="5">
    <source>
        <dbReference type="Google" id="ProtNLM"/>
    </source>
</evidence>
<comment type="caution">
    <text evidence="1">The sequence shown here is derived from an EMBL/GenBank/DDBJ whole genome shotgun (WGS) entry which is preliminary data.</text>
</comment>
<dbReference type="EMBL" id="BSPK01000004">
    <property type="protein sequence ID" value="GLS61858.1"/>
    <property type="molecule type" value="Genomic_DNA"/>
</dbReference>
<protein>
    <recommendedName>
        <fullName evidence="5">TonB C-terminal domain-containing protein</fullName>
    </recommendedName>
</protein>
<reference evidence="1 3" key="3">
    <citation type="submission" date="2019-07" db="EMBL/GenBank/DDBJ databases">
        <title>Whole genome shotgun sequence of Methylobacterium oxalidis NBRC 107715.</title>
        <authorList>
            <person name="Hosoyama A."/>
            <person name="Uohara A."/>
            <person name="Ohji S."/>
            <person name="Ichikawa N."/>
        </authorList>
    </citation>
    <scope>NUCLEOTIDE SEQUENCE [LARGE SCALE GENOMIC DNA]</scope>
    <source>
        <strain evidence="1 3">NBRC 107715</strain>
    </source>
</reference>
<accession>A0A512IYF8</accession>
<reference evidence="2" key="4">
    <citation type="submission" date="2023-01" db="EMBL/GenBank/DDBJ databases">
        <title>Draft genome sequence of Methylobacterium oxalidis strain NBRC 107715.</title>
        <authorList>
            <person name="Sun Q."/>
            <person name="Mori K."/>
        </authorList>
    </citation>
    <scope>NUCLEOTIDE SEQUENCE</scope>
    <source>
        <strain evidence="2">NBRC 107715</strain>
    </source>
</reference>
<dbReference type="AlphaFoldDB" id="A0A512IYF8"/>
<evidence type="ECO:0000313" key="4">
    <source>
        <dbReference type="Proteomes" id="UP001156856"/>
    </source>
</evidence>
<organism evidence="1 3">
    <name type="scientific">Methylobacterium oxalidis</name>
    <dbReference type="NCBI Taxonomy" id="944322"/>
    <lineage>
        <taxon>Bacteria</taxon>
        <taxon>Pseudomonadati</taxon>
        <taxon>Pseudomonadota</taxon>
        <taxon>Alphaproteobacteria</taxon>
        <taxon>Hyphomicrobiales</taxon>
        <taxon>Methylobacteriaceae</taxon>
        <taxon>Methylobacterium</taxon>
    </lineage>
</organism>
<dbReference type="Proteomes" id="UP001156856">
    <property type="component" value="Unassembled WGS sequence"/>
</dbReference>
<dbReference type="Proteomes" id="UP000321960">
    <property type="component" value="Unassembled WGS sequence"/>
</dbReference>
<proteinExistence type="predicted"/>
<name>A0A512IYF8_9HYPH</name>
<sequence length="154" mass="15935">MRARDALAGLVLAGLSGPAAGQSAAILQPPLSLPETLRGTVRVPLGEAPPGPAGTLAALFPALAACWALPPGLDGLRDLEITARFALRRDGTLIGTPRITFTAGTPDADARQNLVRATLTSIRRCTPARLTPALGRAIAGRPLALRLIDRGPER</sequence>
<evidence type="ECO:0000313" key="3">
    <source>
        <dbReference type="Proteomes" id="UP000321960"/>
    </source>
</evidence>
<evidence type="ECO:0000313" key="2">
    <source>
        <dbReference type="EMBL" id="GLS61858.1"/>
    </source>
</evidence>
<reference evidence="4" key="2">
    <citation type="journal article" date="2019" name="Int. J. Syst. Evol. Microbiol.">
        <title>The Global Catalogue of Microorganisms (GCM) 10K type strain sequencing project: providing services to taxonomists for standard genome sequencing and annotation.</title>
        <authorList>
            <consortium name="The Broad Institute Genomics Platform"/>
            <consortium name="The Broad Institute Genome Sequencing Center for Infectious Disease"/>
            <person name="Wu L."/>
            <person name="Ma J."/>
        </authorList>
    </citation>
    <scope>NUCLEOTIDE SEQUENCE [LARGE SCALE GENOMIC DNA]</scope>
    <source>
        <strain evidence="4">NBRC 107715</strain>
    </source>
</reference>
<evidence type="ECO:0000313" key="1">
    <source>
        <dbReference type="EMBL" id="GEP02649.1"/>
    </source>
</evidence>
<dbReference type="EMBL" id="BJZU01000006">
    <property type="protein sequence ID" value="GEP02649.1"/>
    <property type="molecule type" value="Genomic_DNA"/>
</dbReference>
<gene>
    <name evidence="2" type="ORF">GCM10007888_02390</name>
    <name evidence="1" type="ORF">MOX02_06870</name>
</gene>